<feature type="region of interest" description="Disordered" evidence="1">
    <location>
        <begin position="152"/>
        <end position="174"/>
    </location>
</feature>
<evidence type="ECO:0000313" key="2">
    <source>
        <dbReference type="EMBL" id="KAA8893073.1"/>
    </source>
</evidence>
<name>A0A5J5ECV9_9PEZI</name>
<organism evidence="2 3">
    <name type="scientific">Sphaerosporella brunnea</name>
    <dbReference type="NCBI Taxonomy" id="1250544"/>
    <lineage>
        <taxon>Eukaryota</taxon>
        <taxon>Fungi</taxon>
        <taxon>Dikarya</taxon>
        <taxon>Ascomycota</taxon>
        <taxon>Pezizomycotina</taxon>
        <taxon>Pezizomycetes</taxon>
        <taxon>Pezizales</taxon>
        <taxon>Pyronemataceae</taxon>
        <taxon>Sphaerosporella</taxon>
    </lineage>
</organism>
<feature type="compositionally biased region" description="Low complexity" evidence="1">
    <location>
        <begin position="252"/>
        <end position="265"/>
    </location>
</feature>
<dbReference type="AlphaFoldDB" id="A0A5J5ECV9"/>
<dbReference type="OrthoDB" id="10686729at2759"/>
<dbReference type="InParanoid" id="A0A5J5ECV9"/>
<feature type="region of interest" description="Disordered" evidence="1">
    <location>
        <begin position="249"/>
        <end position="273"/>
    </location>
</feature>
<gene>
    <name evidence="2" type="ORF">FN846DRAFT_1007595</name>
</gene>
<proteinExistence type="predicted"/>
<sequence length="420" mass="46676">MSSQDITGPEEYLAGLTPRECEQLLETSQQEEGEAARPWPARLTIITPAEGQTTTMVYIDPPQEDVPLNMEYLHNLIAETAEDETLAQTSIRYKLQYELSYMAVKEPWIKMETDRDAFICQETVLNYLSRKRKATGWSLNIEMVPEVKKRSVGTDVEGSVDTKSAADRDEEKQDELVPIAQRIQEANRCMTHAGNKLGCYIKRDGQHVALTPVTLKLWAINLKDGQPGITERNPPPNHLFDNIVHKTKARVSNSASTSQSSSQSNVEPTDPQASTIVQPISELRKPWTLPSIPQVPSSFYGNPAFPPVFYTAYPGSQSGFSAPGVSPIAPMVLPSAQNTQPMHPLRQELLQLPLSIFLSRLEELYPAHDFLAFQEDLEDNGITTDLIPGMSDADLDSIFGKNGIGKRVVLRRLLGRDSGC</sequence>
<accession>A0A5J5ECV9</accession>
<comment type="caution">
    <text evidence="2">The sequence shown here is derived from an EMBL/GenBank/DDBJ whole genome shotgun (WGS) entry which is preliminary data.</text>
</comment>
<evidence type="ECO:0000313" key="3">
    <source>
        <dbReference type="Proteomes" id="UP000326924"/>
    </source>
</evidence>
<dbReference type="Proteomes" id="UP000326924">
    <property type="component" value="Unassembled WGS sequence"/>
</dbReference>
<dbReference type="EMBL" id="VXIS01000510">
    <property type="protein sequence ID" value="KAA8893073.1"/>
    <property type="molecule type" value="Genomic_DNA"/>
</dbReference>
<protein>
    <submittedName>
        <fullName evidence="2">Uncharacterized protein</fullName>
    </submittedName>
</protein>
<keyword evidence="3" id="KW-1185">Reference proteome</keyword>
<evidence type="ECO:0000256" key="1">
    <source>
        <dbReference type="SAM" id="MobiDB-lite"/>
    </source>
</evidence>
<reference evidence="2 3" key="1">
    <citation type="submission" date="2019-09" db="EMBL/GenBank/DDBJ databases">
        <title>Draft genome of the ectomycorrhizal ascomycete Sphaerosporella brunnea.</title>
        <authorList>
            <consortium name="DOE Joint Genome Institute"/>
            <person name="Benucci G.M."/>
            <person name="Marozzi G."/>
            <person name="Antonielli L."/>
            <person name="Sanchez S."/>
            <person name="Marco P."/>
            <person name="Wang X."/>
            <person name="Falini L.B."/>
            <person name="Barry K."/>
            <person name="Haridas S."/>
            <person name="Lipzen A."/>
            <person name="Labutti K."/>
            <person name="Grigoriev I.V."/>
            <person name="Murat C."/>
            <person name="Martin F."/>
            <person name="Albertini E."/>
            <person name="Donnini D."/>
            <person name="Bonito G."/>
        </authorList>
    </citation>
    <scope>NUCLEOTIDE SEQUENCE [LARGE SCALE GENOMIC DNA]</scope>
    <source>
        <strain evidence="2 3">Sb_GMNB300</strain>
    </source>
</reference>
<feature type="compositionally biased region" description="Basic and acidic residues" evidence="1">
    <location>
        <begin position="164"/>
        <end position="174"/>
    </location>
</feature>